<name>A0A4Q7UIW3_9ACTN</name>
<gene>
    <name evidence="1" type="ORF">EV382_3517</name>
</gene>
<reference evidence="1 2" key="1">
    <citation type="submission" date="2019-02" db="EMBL/GenBank/DDBJ databases">
        <title>Sequencing the genomes of 1000 actinobacteria strains.</title>
        <authorList>
            <person name="Klenk H.-P."/>
        </authorList>
    </citation>
    <scope>NUCLEOTIDE SEQUENCE [LARGE SCALE GENOMIC DNA]</scope>
    <source>
        <strain evidence="1 2">DSM 45888</strain>
    </source>
</reference>
<sequence length="74" mass="7929">MIKGWPTARYAVVRALPHASRSAMIKPVVRHYSFHMVQSGDYSLGRNAVVTHPSPGPVDVATIAIIACGVLSES</sequence>
<dbReference type="EMBL" id="SHKK01000001">
    <property type="protein sequence ID" value="RZT80271.1"/>
    <property type="molecule type" value="Genomic_DNA"/>
</dbReference>
<protein>
    <submittedName>
        <fullName evidence="1">Uncharacterized protein</fullName>
    </submittedName>
</protein>
<dbReference type="AlphaFoldDB" id="A0A4Q7UIW3"/>
<evidence type="ECO:0000313" key="2">
    <source>
        <dbReference type="Proteomes" id="UP000293781"/>
    </source>
</evidence>
<comment type="caution">
    <text evidence="1">The sequence shown here is derived from an EMBL/GenBank/DDBJ whole genome shotgun (WGS) entry which is preliminary data.</text>
</comment>
<dbReference type="Proteomes" id="UP000293781">
    <property type="component" value="Unassembled WGS sequence"/>
</dbReference>
<evidence type="ECO:0000313" key="1">
    <source>
        <dbReference type="EMBL" id="RZT80271.1"/>
    </source>
</evidence>
<proteinExistence type="predicted"/>
<keyword evidence="2" id="KW-1185">Reference proteome</keyword>
<accession>A0A4Q7UIW3</accession>
<organism evidence="1 2">
    <name type="scientific">Micromonospora violae</name>
    <dbReference type="NCBI Taxonomy" id="1278207"/>
    <lineage>
        <taxon>Bacteria</taxon>
        <taxon>Bacillati</taxon>
        <taxon>Actinomycetota</taxon>
        <taxon>Actinomycetes</taxon>
        <taxon>Micromonosporales</taxon>
        <taxon>Micromonosporaceae</taxon>
        <taxon>Micromonospora</taxon>
    </lineage>
</organism>